<dbReference type="PIRSF" id="PIRSF006816">
    <property type="entry name" value="Cyc3_hyd_g"/>
    <property type="match status" value="1"/>
</dbReference>
<keyword evidence="5 12" id="KW-0479">Metal-binding</keyword>
<comment type="cofactor">
    <cofactor evidence="12">
        <name>[2Fe-2S] cluster</name>
        <dbReference type="ChEBI" id="CHEBI:190135"/>
    </cofactor>
    <text evidence="12">Binds 1 [2Fe-2S] cluster per subunit.</text>
</comment>
<feature type="binding site" evidence="11">
    <location>
        <begin position="52"/>
        <end position="55"/>
    </location>
    <ligand>
        <name>FAD</name>
        <dbReference type="ChEBI" id="CHEBI:57692"/>
    </ligand>
</feature>
<dbReference type="InterPro" id="IPR012165">
    <property type="entry name" value="Cyt_c3_hydrogenase_gsu"/>
</dbReference>
<dbReference type="PROSITE" id="PS51384">
    <property type="entry name" value="FAD_FR"/>
    <property type="match status" value="1"/>
</dbReference>
<evidence type="ECO:0000259" key="13">
    <source>
        <dbReference type="PROSITE" id="PS51384"/>
    </source>
</evidence>
<feature type="domain" description="FAD-binding FR-type" evidence="13">
    <location>
        <begin position="1"/>
        <end position="103"/>
    </location>
</feature>
<dbReference type="PANTHER" id="PTHR43513">
    <property type="entry name" value="DIHYDROOROTATE DEHYDROGENASE B (NAD(+)), ELECTRON TRANSFER SUBUNIT"/>
    <property type="match status" value="1"/>
</dbReference>
<dbReference type="Gene3D" id="2.40.30.10">
    <property type="entry name" value="Translation factors"/>
    <property type="match status" value="1"/>
</dbReference>
<comment type="cofactor">
    <cofactor evidence="10">
        <name>[2Fe-2S] cluster</name>
        <dbReference type="ChEBI" id="CHEBI:190135"/>
    </cofactor>
</comment>
<dbReference type="AlphaFoldDB" id="A0A538SXX2"/>
<evidence type="ECO:0000256" key="11">
    <source>
        <dbReference type="PIRSR" id="PIRSR006816-1"/>
    </source>
</evidence>
<evidence type="ECO:0000256" key="6">
    <source>
        <dbReference type="ARBA" id="ARBA00022827"/>
    </source>
</evidence>
<dbReference type="SUPFAM" id="SSF63380">
    <property type="entry name" value="Riboflavin synthase domain-like"/>
    <property type="match status" value="1"/>
</dbReference>
<evidence type="ECO:0000313" key="15">
    <source>
        <dbReference type="Proteomes" id="UP000319829"/>
    </source>
</evidence>
<evidence type="ECO:0000256" key="9">
    <source>
        <dbReference type="ARBA" id="ARBA00023014"/>
    </source>
</evidence>
<evidence type="ECO:0000313" key="14">
    <source>
        <dbReference type="EMBL" id="TMQ56205.1"/>
    </source>
</evidence>
<gene>
    <name evidence="14" type="ORF">E6K74_00570</name>
</gene>
<dbReference type="InterPro" id="IPR037117">
    <property type="entry name" value="Dihydroorotate_DH_ele_sf"/>
</dbReference>
<dbReference type="InterPro" id="IPR017927">
    <property type="entry name" value="FAD-bd_FR_type"/>
</dbReference>
<keyword evidence="4 12" id="KW-0001">2Fe-2S</keyword>
<evidence type="ECO:0000256" key="1">
    <source>
        <dbReference type="ARBA" id="ARBA00006422"/>
    </source>
</evidence>
<dbReference type="GO" id="GO:0016491">
    <property type="term" value="F:oxidoreductase activity"/>
    <property type="evidence" value="ECO:0007669"/>
    <property type="project" value="InterPro"/>
</dbReference>
<dbReference type="SUPFAM" id="SSF52343">
    <property type="entry name" value="Ferredoxin reductase-like, C-terminal NADP-linked domain"/>
    <property type="match status" value="1"/>
</dbReference>
<keyword evidence="6 11" id="KW-0274">FAD</keyword>
<feature type="binding site" evidence="12">
    <location>
        <position position="226"/>
    </location>
    <ligand>
        <name>[2Fe-2S] cluster</name>
        <dbReference type="ChEBI" id="CHEBI:190135"/>
    </ligand>
</feature>
<dbReference type="GO" id="GO:0006221">
    <property type="term" value="P:pyrimidine nucleotide biosynthetic process"/>
    <property type="evidence" value="ECO:0007669"/>
    <property type="project" value="InterPro"/>
</dbReference>
<dbReference type="Pfam" id="PF10418">
    <property type="entry name" value="DHODB_Fe-S_bind"/>
    <property type="match status" value="1"/>
</dbReference>
<feature type="binding site" evidence="12">
    <location>
        <position position="234"/>
    </location>
    <ligand>
        <name>[2Fe-2S] cluster</name>
        <dbReference type="ChEBI" id="CHEBI:190135"/>
    </ligand>
</feature>
<comment type="caution">
    <text evidence="14">The sequence shown here is derived from an EMBL/GenBank/DDBJ whole genome shotgun (WGS) entry which is preliminary data.</text>
</comment>
<organism evidence="14 15">
    <name type="scientific">Eiseniibacteriota bacterium</name>
    <dbReference type="NCBI Taxonomy" id="2212470"/>
    <lineage>
        <taxon>Bacteria</taxon>
        <taxon>Candidatus Eiseniibacteriota</taxon>
    </lineage>
</organism>
<evidence type="ECO:0000256" key="5">
    <source>
        <dbReference type="ARBA" id="ARBA00022723"/>
    </source>
</evidence>
<feature type="binding site" evidence="12">
    <location>
        <position position="253"/>
    </location>
    <ligand>
        <name>[2Fe-2S] cluster</name>
        <dbReference type="ChEBI" id="CHEBI:190135"/>
    </ligand>
</feature>
<evidence type="ECO:0000256" key="8">
    <source>
        <dbReference type="ARBA" id="ARBA00023004"/>
    </source>
</evidence>
<keyword evidence="7" id="KW-0249">Electron transport</keyword>
<keyword evidence="9 12" id="KW-0411">Iron-sulfur</keyword>
<reference evidence="14 15" key="1">
    <citation type="journal article" date="2019" name="Nat. Microbiol.">
        <title>Mediterranean grassland soil C-N compound turnover is dependent on rainfall and depth, and is mediated by genomically divergent microorganisms.</title>
        <authorList>
            <person name="Diamond S."/>
            <person name="Andeer P.F."/>
            <person name="Li Z."/>
            <person name="Crits-Christoph A."/>
            <person name="Burstein D."/>
            <person name="Anantharaman K."/>
            <person name="Lane K.R."/>
            <person name="Thomas B.C."/>
            <person name="Pan C."/>
            <person name="Northen T.R."/>
            <person name="Banfield J.F."/>
        </authorList>
    </citation>
    <scope>NUCLEOTIDE SEQUENCE [LARGE SCALE GENOMIC DNA]</scope>
    <source>
        <strain evidence="14">WS_4</strain>
    </source>
</reference>
<keyword evidence="2" id="KW-0813">Transport</keyword>
<dbReference type="Gene3D" id="3.40.50.80">
    <property type="entry name" value="Nucleotide-binding domain of ferredoxin-NADP reductase (FNR) module"/>
    <property type="match status" value="1"/>
</dbReference>
<dbReference type="EMBL" id="VBOU01000003">
    <property type="protein sequence ID" value="TMQ56205.1"/>
    <property type="molecule type" value="Genomic_DNA"/>
</dbReference>
<feature type="binding site" evidence="12">
    <location>
        <position position="231"/>
    </location>
    <ligand>
        <name>[2Fe-2S] cluster</name>
        <dbReference type="ChEBI" id="CHEBI:190135"/>
    </ligand>
</feature>
<protein>
    <submittedName>
        <fullName evidence="14">Dihydroorotate dehydrogenase electron transfer subunit</fullName>
    </submittedName>
</protein>
<accession>A0A538SXX2</accession>
<evidence type="ECO:0000256" key="10">
    <source>
        <dbReference type="ARBA" id="ARBA00034078"/>
    </source>
</evidence>
<evidence type="ECO:0000256" key="2">
    <source>
        <dbReference type="ARBA" id="ARBA00022448"/>
    </source>
</evidence>
<evidence type="ECO:0000256" key="7">
    <source>
        <dbReference type="ARBA" id="ARBA00022982"/>
    </source>
</evidence>
<dbReference type="GO" id="GO:0050660">
    <property type="term" value="F:flavin adenine dinucleotide binding"/>
    <property type="evidence" value="ECO:0007669"/>
    <property type="project" value="InterPro"/>
</dbReference>
<evidence type="ECO:0000256" key="3">
    <source>
        <dbReference type="ARBA" id="ARBA00022630"/>
    </source>
</evidence>
<evidence type="ECO:0000256" key="4">
    <source>
        <dbReference type="ARBA" id="ARBA00022714"/>
    </source>
</evidence>
<comment type="similarity">
    <text evidence="1">Belongs to the PyrK family.</text>
</comment>
<dbReference type="GO" id="GO:0051537">
    <property type="term" value="F:2 iron, 2 sulfur cluster binding"/>
    <property type="evidence" value="ECO:0007669"/>
    <property type="project" value="UniProtKB-KW"/>
</dbReference>
<dbReference type="Gene3D" id="2.10.240.10">
    <property type="entry name" value="Dihydroorotate dehydrogenase, electron transfer subunit"/>
    <property type="match status" value="1"/>
</dbReference>
<evidence type="ECO:0000256" key="12">
    <source>
        <dbReference type="PIRSR" id="PIRSR006816-2"/>
    </source>
</evidence>
<sequence length="270" mass="29314">MNLVPCSVVENRELTPGNFLLTLKVPRGFTRPQPGQFVHLRVSTVSEPLLRRPYSLEGFVERGGIRAVRIYYSVVGRGSKALSSQPKGQKLDLIGPLGIGFSPRPRRMPILVAGGRGVAPLLFLGRKLREKKRPFIFLFGARSSRELYGVRDVRGGRLHLATDDGSVGYRGSVLTLVKREWETGGHTPLNAEIFTCGPHGLLHEVAAFADAHGIRCEASLEGPMACAVGACRGCPVPLHRGAAGNGDRYPAMCVEGPVMDATVVDWERLP</sequence>
<dbReference type="CDD" id="cd06218">
    <property type="entry name" value="DHOD_e_trans"/>
    <property type="match status" value="1"/>
</dbReference>
<comment type="cofactor">
    <cofactor evidence="11">
        <name>FAD</name>
        <dbReference type="ChEBI" id="CHEBI:57692"/>
    </cofactor>
    <text evidence="11">Binds 1 FAD per subunit.</text>
</comment>
<dbReference type="InterPro" id="IPR039261">
    <property type="entry name" value="FNR_nucleotide-bd"/>
</dbReference>
<dbReference type="InterPro" id="IPR050353">
    <property type="entry name" value="PyrK_electron_transfer"/>
</dbReference>
<dbReference type="InterPro" id="IPR019480">
    <property type="entry name" value="Dihydroorotate_DH_Fe-S-bd"/>
</dbReference>
<dbReference type="Proteomes" id="UP000319829">
    <property type="component" value="Unassembled WGS sequence"/>
</dbReference>
<name>A0A538SXX2_UNCEI</name>
<dbReference type="PANTHER" id="PTHR43513:SF3">
    <property type="entry name" value="DIHYDROOROTATE DEHYDROGENASE B (NAD(+)), ELECTRON TRANSFER SUBUNIT-RELATED"/>
    <property type="match status" value="1"/>
</dbReference>
<dbReference type="InterPro" id="IPR017938">
    <property type="entry name" value="Riboflavin_synthase-like_b-brl"/>
</dbReference>
<proteinExistence type="inferred from homology"/>
<keyword evidence="3 11" id="KW-0285">Flavoprotein</keyword>
<keyword evidence="8 12" id="KW-0408">Iron</keyword>
<dbReference type="GO" id="GO:0046872">
    <property type="term" value="F:metal ion binding"/>
    <property type="evidence" value="ECO:0007669"/>
    <property type="project" value="UniProtKB-KW"/>
</dbReference>